<protein>
    <submittedName>
        <fullName evidence="6">GntR family transcriptional regulator</fullName>
    </submittedName>
</protein>
<comment type="caution">
    <text evidence="6">The sequence shown here is derived from an EMBL/GenBank/DDBJ whole genome shotgun (WGS) entry which is preliminary data.</text>
</comment>
<dbReference type="Pfam" id="PF00392">
    <property type="entry name" value="GntR"/>
    <property type="match status" value="1"/>
</dbReference>
<gene>
    <name evidence="6" type="ORF">CJ301_10155</name>
</gene>
<dbReference type="InterPro" id="IPR008920">
    <property type="entry name" value="TF_FadR/GntR_C"/>
</dbReference>
<evidence type="ECO:0000256" key="2">
    <source>
        <dbReference type="ARBA" id="ARBA00023125"/>
    </source>
</evidence>
<dbReference type="InterPro" id="IPR036388">
    <property type="entry name" value="WH-like_DNA-bd_sf"/>
</dbReference>
<reference evidence="6 7" key="1">
    <citation type="submission" date="2017-08" db="EMBL/GenBank/DDBJ databases">
        <title>Draft Genome Sequence of Loktanella cinnabarina Strain XM1, Isolated from Coastal Surface Water.</title>
        <authorList>
            <person name="Ma R."/>
            <person name="Wang J."/>
            <person name="Wang Q."/>
            <person name="Ma Z."/>
            <person name="Li J."/>
            <person name="Chen L."/>
        </authorList>
    </citation>
    <scope>NUCLEOTIDE SEQUENCE [LARGE SCALE GENOMIC DNA]</scope>
    <source>
        <strain evidence="6 7">XM1</strain>
    </source>
</reference>
<feature type="domain" description="HTH gntR-type" evidence="4">
    <location>
        <begin position="19"/>
        <end position="77"/>
    </location>
</feature>
<evidence type="ECO:0000313" key="7">
    <source>
        <dbReference type="Proteomes" id="UP000221860"/>
    </source>
</evidence>
<dbReference type="InterPro" id="IPR036390">
    <property type="entry name" value="WH_DNA-bd_sf"/>
</dbReference>
<feature type="domain" description="GntR C-terminal" evidence="5">
    <location>
        <begin position="87"/>
        <end position="210"/>
    </location>
</feature>
<keyword evidence="1" id="KW-0805">Transcription regulation</keyword>
<sequence>MFDLPEIPRHPTMTTQEYVHARLRNAIMVGAVQPESTLTIRGLAEYLELSPTPVREALRRLSSERAIELLGNRRISIPVMTAPRLEEILSLRMTLECHAARRALPFVSEVLIDRMREIDDQMDDYVQSREFDALTILNHGFHRMLYMANPHQTVMPVIESVWLQLGPFQRQMIHAFDQFYLIDRHKEILAALRRRDAAALAQAIEADIEDGIGRVGREVLQARAAEAEAAHAADRI</sequence>
<dbReference type="PANTHER" id="PTHR43537">
    <property type="entry name" value="TRANSCRIPTIONAL REGULATOR, GNTR FAMILY"/>
    <property type="match status" value="1"/>
</dbReference>
<proteinExistence type="predicted"/>
<dbReference type="InterPro" id="IPR000524">
    <property type="entry name" value="Tscrpt_reg_HTH_GntR"/>
</dbReference>
<dbReference type="GO" id="GO:0003700">
    <property type="term" value="F:DNA-binding transcription factor activity"/>
    <property type="evidence" value="ECO:0007669"/>
    <property type="project" value="InterPro"/>
</dbReference>
<evidence type="ECO:0000259" key="5">
    <source>
        <dbReference type="SMART" id="SM00895"/>
    </source>
</evidence>
<keyword evidence="2" id="KW-0238">DNA-binding</keyword>
<evidence type="ECO:0000259" key="4">
    <source>
        <dbReference type="SMART" id="SM00345"/>
    </source>
</evidence>
<dbReference type="SUPFAM" id="SSF48008">
    <property type="entry name" value="GntR ligand-binding domain-like"/>
    <property type="match status" value="1"/>
</dbReference>
<keyword evidence="7" id="KW-1185">Reference proteome</keyword>
<dbReference type="Gene3D" id="1.10.10.10">
    <property type="entry name" value="Winged helix-like DNA-binding domain superfamily/Winged helix DNA-binding domain"/>
    <property type="match status" value="1"/>
</dbReference>
<dbReference type="SUPFAM" id="SSF46785">
    <property type="entry name" value="Winged helix' DNA-binding domain"/>
    <property type="match status" value="1"/>
</dbReference>
<organism evidence="6 7">
    <name type="scientific">Limimaricola cinnabarinus</name>
    <dbReference type="NCBI Taxonomy" id="1125964"/>
    <lineage>
        <taxon>Bacteria</taxon>
        <taxon>Pseudomonadati</taxon>
        <taxon>Pseudomonadota</taxon>
        <taxon>Alphaproteobacteria</taxon>
        <taxon>Rhodobacterales</taxon>
        <taxon>Paracoccaceae</taxon>
        <taxon>Limimaricola</taxon>
    </lineage>
</organism>
<dbReference type="SMART" id="SM00345">
    <property type="entry name" value="HTH_GNTR"/>
    <property type="match status" value="1"/>
</dbReference>
<dbReference type="OrthoDB" id="9815654at2"/>
<dbReference type="GO" id="GO:0003677">
    <property type="term" value="F:DNA binding"/>
    <property type="evidence" value="ECO:0007669"/>
    <property type="project" value="UniProtKB-KW"/>
</dbReference>
<dbReference type="RefSeq" id="WP_099276957.1">
    <property type="nucleotide sequence ID" value="NZ_JAZETL010000011.1"/>
</dbReference>
<dbReference type="Pfam" id="PF07729">
    <property type="entry name" value="FCD"/>
    <property type="match status" value="1"/>
</dbReference>
<evidence type="ECO:0000313" key="6">
    <source>
        <dbReference type="EMBL" id="PHP27745.1"/>
    </source>
</evidence>
<accession>A0A2G1MG66</accession>
<name>A0A2G1MG66_9RHOB</name>
<dbReference type="EMBL" id="NQWH01000012">
    <property type="protein sequence ID" value="PHP27745.1"/>
    <property type="molecule type" value="Genomic_DNA"/>
</dbReference>
<dbReference type="Gene3D" id="1.20.120.530">
    <property type="entry name" value="GntR ligand-binding domain-like"/>
    <property type="match status" value="1"/>
</dbReference>
<dbReference type="PANTHER" id="PTHR43537:SF39">
    <property type="entry name" value="HTH-TYPE TRANSCRIPTIONAL REGULATOR MCBR"/>
    <property type="match status" value="1"/>
</dbReference>
<evidence type="ECO:0000256" key="1">
    <source>
        <dbReference type="ARBA" id="ARBA00023015"/>
    </source>
</evidence>
<keyword evidence="3" id="KW-0804">Transcription</keyword>
<dbReference type="InterPro" id="IPR011711">
    <property type="entry name" value="GntR_C"/>
</dbReference>
<evidence type="ECO:0000256" key="3">
    <source>
        <dbReference type="ARBA" id="ARBA00023163"/>
    </source>
</evidence>
<dbReference type="SMART" id="SM00895">
    <property type="entry name" value="FCD"/>
    <property type="match status" value="1"/>
</dbReference>
<dbReference type="Proteomes" id="UP000221860">
    <property type="component" value="Unassembled WGS sequence"/>
</dbReference>
<dbReference type="AlphaFoldDB" id="A0A2G1MG66"/>